<proteinExistence type="predicted"/>
<reference evidence="1 2" key="1">
    <citation type="journal article" date="2019" name="Emerg. Microbes Infect.">
        <title>Comprehensive subspecies identification of 175 nontuberculous mycobacteria species based on 7547 genomic profiles.</title>
        <authorList>
            <person name="Matsumoto Y."/>
            <person name="Kinjo T."/>
            <person name="Motooka D."/>
            <person name="Nabeya D."/>
            <person name="Jung N."/>
            <person name="Uechi K."/>
            <person name="Horii T."/>
            <person name="Iida T."/>
            <person name="Fujita J."/>
            <person name="Nakamura S."/>
        </authorList>
    </citation>
    <scope>NUCLEOTIDE SEQUENCE [LARGE SCALE GENOMIC DNA]</scope>
    <source>
        <strain evidence="1 2">JCM 12272</strain>
    </source>
</reference>
<sequence>MRSADRDTATDAALTEIDEAVAHIAAEDAFTALNEAVDILSVSIETSRKTVDDTDDTGRDGSEAPITLLEAAEYVRDSWEPVRVATTSVEN</sequence>
<protein>
    <submittedName>
        <fullName evidence="1">Uncharacterized protein</fullName>
    </submittedName>
</protein>
<keyword evidence="2" id="KW-1185">Reference proteome</keyword>
<dbReference type="RefSeq" id="WP_235683014.1">
    <property type="nucleotide sequence ID" value="NZ_AP022565.1"/>
</dbReference>
<name>A0A6N4UUA4_9MYCO</name>
<accession>A0A6N4UUA4</accession>
<evidence type="ECO:0000313" key="1">
    <source>
        <dbReference type="EMBL" id="BBX27423.1"/>
    </source>
</evidence>
<dbReference type="KEGG" id="malv:MALV_25480"/>
<dbReference type="AlphaFoldDB" id="A0A6N4UUA4"/>
<organism evidence="1 2">
    <name type="scientific">Mycolicibacterium alvei</name>
    <dbReference type="NCBI Taxonomy" id="67081"/>
    <lineage>
        <taxon>Bacteria</taxon>
        <taxon>Bacillati</taxon>
        <taxon>Actinomycetota</taxon>
        <taxon>Actinomycetes</taxon>
        <taxon>Mycobacteriales</taxon>
        <taxon>Mycobacteriaceae</taxon>
        <taxon>Mycolicibacterium</taxon>
    </lineage>
</organism>
<evidence type="ECO:0000313" key="2">
    <source>
        <dbReference type="Proteomes" id="UP000466906"/>
    </source>
</evidence>
<dbReference type="EMBL" id="AP022565">
    <property type="protein sequence ID" value="BBX27423.1"/>
    <property type="molecule type" value="Genomic_DNA"/>
</dbReference>
<dbReference type="Proteomes" id="UP000466906">
    <property type="component" value="Chromosome"/>
</dbReference>
<gene>
    <name evidence="1" type="ORF">MALV_25480</name>
</gene>